<reference evidence="1 2" key="1">
    <citation type="submission" date="2015-01" db="EMBL/GenBank/DDBJ databases">
        <title>The Genome Sequence of Cryptococcus gattii EJB2.</title>
        <authorList>
            <consortium name="The Broad Institute Genomics Platform"/>
            <person name="Cuomo C."/>
            <person name="Litvintseva A."/>
            <person name="Chen Y."/>
            <person name="Heitman J."/>
            <person name="Sun S."/>
            <person name="Springer D."/>
            <person name="Dromer F."/>
            <person name="Young S."/>
            <person name="Zeng Q."/>
            <person name="Gargeya S."/>
            <person name="Abouelleil A."/>
            <person name="Alvarado L."/>
            <person name="Chapman S.B."/>
            <person name="Gainer-Dewar J."/>
            <person name="Goldberg J."/>
            <person name="Griggs A."/>
            <person name="Gujja S."/>
            <person name="Hansen M."/>
            <person name="Howarth C."/>
            <person name="Imamovic A."/>
            <person name="Larimer J."/>
            <person name="Murphy C."/>
            <person name="Naylor J."/>
            <person name="Pearson M."/>
            <person name="Priest M."/>
            <person name="Roberts A."/>
            <person name="Saif S."/>
            <person name="Shea T."/>
            <person name="Sykes S."/>
            <person name="Wortman J."/>
            <person name="Nusbaum C."/>
            <person name="Birren B."/>
        </authorList>
    </citation>
    <scope>NUCLEOTIDE SEQUENCE [LARGE SCALE GENOMIC DNA]</scope>
    <source>
        <strain evidence="1 2">EJB2</strain>
    </source>
</reference>
<protein>
    <submittedName>
        <fullName evidence="1">Uncharacterized protein</fullName>
    </submittedName>
</protein>
<proteinExistence type="predicted"/>
<dbReference type="EMBL" id="KN848691">
    <property type="protein sequence ID" value="KIR79080.1"/>
    <property type="molecule type" value="Genomic_DNA"/>
</dbReference>
<gene>
    <name evidence="1" type="ORF">I306_03930</name>
</gene>
<keyword evidence="2" id="KW-1185">Reference proteome</keyword>
<dbReference type="Proteomes" id="UP000054272">
    <property type="component" value="Unassembled WGS sequence"/>
</dbReference>
<evidence type="ECO:0000313" key="1">
    <source>
        <dbReference type="EMBL" id="KIR79080.1"/>
    </source>
</evidence>
<evidence type="ECO:0000313" key="2">
    <source>
        <dbReference type="Proteomes" id="UP000054272"/>
    </source>
</evidence>
<accession>A0ABR5BTV1</accession>
<name>A0ABR5BTV1_9TREE</name>
<organism evidence="1 2">
    <name type="scientific">Cryptococcus gattii EJB2</name>
    <dbReference type="NCBI Taxonomy" id="1296103"/>
    <lineage>
        <taxon>Eukaryota</taxon>
        <taxon>Fungi</taxon>
        <taxon>Dikarya</taxon>
        <taxon>Basidiomycota</taxon>
        <taxon>Agaricomycotina</taxon>
        <taxon>Tremellomycetes</taxon>
        <taxon>Tremellales</taxon>
        <taxon>Cryptococcaceae</taxon>
        <taxon>Cryptococcus</taxon>
        <taxon>Cryptococcus gattii species complex</taxon>
    </lineage>
</organism>
<sequence>MAKDFDTFPGFTDFRSLKPLKQRHFQKSSTLEQGRVNALHFAYELTIMTNTTTLSSIWQPK</sequence>